<evidence type="ECO:0000256" key="1">
    <source>
        <dbReference type="SAM" id="MobiDB-lite"/>
    </source>
</evidence>
<reference evidence="2" key="1">
    <citation type="submission" date="2022-12" db="EMBL/GenBank/DDBJ databases">
        <title>Draft genome assemblies for two species of Escallonia (Escalloniales).</title>
        <authorList>
            <person name="Chanderbali A."/>
            <person name="Dervinis C."/>
            <person name="Anghel I."/>
            <person name="Soltis D."/>
            <person name="Soltis P."/>
            <person name="Zapata F."/>
        </authorList>
    </citation>
    <scope>NUCLEOTIDE SEQUENCE</scope>
    <source>
        <strain evidence="2">UCBG92.1500</strain>
        <tissue evidence="2">Leaf</tissue>
    </source>
</reference>
<evidence type="ECO:0008006" key="4">
    <source>
        <dbReference type="Google" id="ProtNLM"/>
    </source>
</evidence>
<feature type="region of interest" description="Disordered" evidence="1">
    <location>
        <begin position="1"/>
        <end position="50"/>
    </location>
</feature>
<dbReference type="PANTHER" id="PTHR34657:SF4">
    <property type="entry name" value="EMBRYO SAC DEVELOPMENT ARREST 6"/>
    <property type="match status" value="1"/>
</dbReference>
<protein>
    <recommendedName>
        <fullName evidence="4">Embryo sac development arrest protein</fullName>
    </recommendedName>
</protein>
<keyword evidence="3" id="KW-1185">Reference proteome</keyword>
<evidence type="ECO:0000313" key="3">
    <source>
        <dbReference type="Proteomes" id="UP001187471"/>
    </source>
</evidence>
<evidence type="ECO:0000313" key="2">
    <source>
        <dbReference type="EMBL" id="KAK2985188.1"/>
    </source>
</evidence>
<proteinExistence type="predicted"/>
<sequence>MSHHHQHPRRILTPRKRKEPEAFYPTKPSQPRPAVTVPANTESLFKQPAEPVPSNQLLAGYMAHEFLTRGTLLGQKFDPARALAMPLSPAEPKRGKPGSSQSRFGGEAEQSGGKLKPKSQQSYAEVAGLMKSDGAHIPGIVNPTQLARWIQM</sequence>
<feature type="compositionally biased region" description="Basic residues" evidence="1">
    <location>
        <begin position="1"/>
        <end position="17"/>
    </location>
</feature>
<accession>A0AA88R9M4</accession>
<name>A0AA88R9M4_9ASTE</name>
<dbReference type="AlphaFoldDB" id="A0AA88R9M4"/>
<gene>
    <name evidence="2" type="ORF">RJ640_010477</name>
</gene>
<comment type="caution">
    <text evidence="2">The sequence shown here is derived from an EMBL/GenBank/DDBJ whole genome shotgun (WGS) entry which is preliminary data.</text>
</comment>
<dbReference type="EMBL" id="JAVXUO010001184">
    <property type="protein sequence ID" value="KAK2985188.1"/>
    <property type="molecule type" value="Genomic_DNA"/>
</dbReference>
<organism evidence="2 3">
    <name type="scientific">Escallonia rubra</name>
    <dbReference type="NCBI Taxonomy" id="112253"/>
    <lineage>
        <taxon>Eukaryota</taxon>
        <taxon>Viridiplantae</taxon>
        <taxon>Streptophyta</taxon>
        <taxon>Embryophyta</taxon>
        <taxon>Tracheophyta</taxon>
        <taxon>Spermatophyta</taxon>
        <taxon>Magnoliopsida</taxon>
        <taxon>eudicotyledons</taxon>
        <taxon>Gunneridae</taxon>
        <taxon>Pentapetalae</taxon>
        <taxon>asterids</taxon>
        <taxon>campanulids</taxon>
        <taxon>Escalloniales</taxon>
        <taxon>Escalloniaceae</taxon>
        <taxon>Escallonia</taxon>
    </lineage>
</organism>
<feature type="region of interest" description="Disordered" evidence="1">
    <location>
        <begin position="83"/>
        <end position="127"/>
    </location>
</feature>
<dbReference type="PANTHER" id="PTHR34657">
    <property type="entry name" value="EMBRYO SAC DEVELOPMENT ARREST 6"/>
    <property type="match status" value="1"/>
</dbReference>
<dbReference type="Proteomes" id="UP001187471">
    <property type="component" value="Unassembled WGS sequence"/>
</dbReference>